<gene>
    <name evidence="1" type="ORF">ACFSUE_08950</name>
</gene>
<evidence type="ECO:0000313" key="2">
    <source>
        <dbReference type="Proteomes" id="UP001597399"/>
    </source>
</evidence>
<sequence length="46" mass="5555">MIKAVNRYFHQMSIDGIHDQKAAERCTAVKKDKPIWKWIHQLYNKL</sequence>
<evidence type="ECO:0008006" key="3">
    <source>
        <dbReference type="Google" id="ProtNLM"/>
    </source>
</evidence>
<name>A0ABW5S2G8_9BACL</name>
<protein>
    <recommendedName>
        <fullName evidence="3">Transposase</fullName>
    </recommendedName>
</protein>
<dbReference type="Proteomes" id="UP001597399">
    <property type="component" value="Unassembled WGS sequence"/>
</dbReference>
<dbReference type="RefSeq" id="WP_253065591.1">
    <property type="nucleotide sequence ID" value="NZ_JAMXWM010000051.1"/>
</dbReference>
<evidence type="ECO:0000313" key="1">
    <source>
        <dbReference type="EMBL" id="MFD2693747.1"/>
    </source>
</evidence>
<keyword evidence="2" id="KW-1185">Reference proteome</keyword>
<accession>A0ABW5S2G8</accession>
<dbReference type="EMBL" id="JBHUMQ010000020">
    <property type="protein sequence ID" value="MFD2693747.1"/>
    <property type="molecule type" value="Genomic_DNA"/>
</dbReference>
<reference evidence="2" key="1">
    <citation type="journal article" date="2019" name="Int. J. Syst. Evol. Microbiol.">
        <title>The Global Catalogue of Microorganisms (GCM) 10K type strain sequencing project: providing services to taxonomists for standard genome sequencing and annotation.</title>
        <authorList>
            <consortium name="The Broad Institute Genomics Platform"/>
            <consortium name="The Broad Institute Genome Sequencing Center for Infectious Disease"/>
            <person name="Wu L."/>
            <person name="Ma J."/>
        </authorList>
    </citation>
    <scope>NUCLEOTIDE SEQUENCE [LARGE SCALE GENOMIC DNA]</scope>
    <source>
        <strain evidence="2">TISTR 2466</strain>
    </source>
</reference>
<organism evidence="1 2">
    <name type="scientific">Sporolactobacillus shoreicorticis</name>
    <dbReference type="NCBI Taxonomy" id="1923877"/>
    <lineage>
        <taxon>Bacteria</taxon>
        <taxon>Bacillati</taxon>
        <taxon>Bacillota</taxon>
        <taxon>Bacilli</taxon>
        <taxon>Bacillales</taxon>
        <taxon>Sporolactobacillaceae</taxon>
        <taxon>Sporolactobacillus</taxon>
    </lineage>
</organism>
<comment type="caution">
    <text evidence="1">The sequence shown here is derived from an EMBL/GenBank/DDBJ whole genome shotgun (WGS) entry which is preliminary data.</text>
</comment>
<proteinExistence type="predicted"/>